<keyword evidence="1" id="KW-0812">Transmembrane</keyword>
<sequence length="65" mass="6584">MESGPAIFTAMVFALFGAAMLAWVTVRVRQGQPVAAGVRPVASAGLAALAGAVSLVLGVWCFAHL</sequence>
<dbReference type="STRING" id="1428628.WN71_002270"/>
<dbReference type="EMBL" id="LAVA02000003">
    <property type="protein sequence ID" value="OIJ69716.1"/>
    <property type="molecule type" value="Genomic_DNA"/>
</dbReference>
<protein>
    <submittedName>
        <fullName evidence="2">Uncharacterized protein</fullName>
    </submittedName>
</protein>
<gene>
    <name evidence="2" type="ORF">WN71_002270</name>
</gene>
<feature type="transmembrane region" description="Helical" evidence="1">
    <location>
        <begin position="6"/>
        <end position="26"/>
    </location>
</feature>
<reference evidence="2" key="1">
    <citation type="submission" date="2016-10" db="EMBL/GenBank/DDBJ databases">
        <title>Genome sequence of Streptomyces mangrovisoli MUSC 149.</title>
        <authorList>
            <person name="Lee L.-H."/>
            <person name="Ser H.-L."/>
        </authorList>
    </citation>
    <scope>NUCLEOTIDE SEQUENCE [LARGE SCALE GENOMIC DNA]</scope>
    <source>
        <strain evidence="2">MUSC 149</strain>
    </source>
</reference>
<evidence type="ECO:0000313" key="2">
    <source>
        <dbReference type="EMBL" id="OIJ69716.1"/>
    </source>
</evidence>
<dbReference type="OrthoDB" id="4331138at2"/>
<evidence type="ECO:0000313" key="3">
    <source>
        <dbReference type="Proteomes" id="UP000034196"/>
    </source>
</evidence>
<organism evidence="2 3">
    <name type="scientific">Streptomyces mangrovisoli</name>
    <dbReference type="NCBI Taxonomy" id="1428628"/>
    <lineage>
        <taxon>Bacteria</taxon>
        <taxon>Bacillati</taxon>
        <taxon>Actinomycetota</taxon>
        <taxon>Actinomycetes</taxon>
        <taxon>Kitasatosporales</taxon>
        <taxon>Streptomycetaceae</taxon>
        <taxon>Streptomyces</taxon>
    </lineage>
</organism>
<evidence type="ECO:0000256" key="1">
    <source>
        <dbReference type="SAM" id="Phobius"/>
    </source>
</evidence>
<keyword evidence="3" id="KW-1185">Reference proteome</keyword>
<dbReference type="Proteomes" id="UP000034196">
    <property type="component" value="Unassembled WGS sequence"/>
</dbReference>
<dbReference type="AlphaFoldDB" id="A0A1J4P7I3"/>
<proteinExistence type="predicted"/>
<keyword evidence="1" id="KW-1133">Transmembrane helix</keyword>
<dbReference type="RefSeq" id="WP_046581579.1">
    <property type="nucleotide sequence ID" value="NZ_LAVA02000003.1"/>
</dbReference>
<name>A0A1J4P7I3_9ACTN</name>
<comment type="caution">
    <text evidence="2">The sequence shown here is derived from an EMBL/GenBank/DDBJ whole genome shotgun (WGS) entry which is preliminary data.</text>
</comment>
<keyword evidence="1" id="KW-0472">Membrane</keyword>
<accession>A0A1J4P7I3</accession>
<feature type="transmembrane region" description="Helical" evidence="1">
    <location>
        <begin position="38"/>
        <end position="60"/>
    </location>
</feature>